<gene>
    <name evidence="3" type="ORF">BV82_1560</name>
</gene>
<evidence type="ECO:0000313" key="4">
    <source>
        <dbReference type="Proteomes" id="UP000027121"/>
    </source>
</evidence>
<dbReference type="Pfam" id="PF00419">
    <property type="entry name" value="Fimbrial"/>
    <property type="match status" value="1"/>
</dbReference>
<sequence>MNFNKAPLALLTALVLSSGAAFAVDDPVTPPAAASAVGGSGKVNFIGSIIDAPCSLDAESKDQTVRMDEISNKTLANQGESSMQSFNIELKQCDISKMKKVKVTFGGDADITDPTLLGIAGSAKGAGIALTNGSGAQVKLGEASAARTLLEGNNTLAFGAFLRGTTAKDVAVTPGEFTATANFMLAYE</sequence>
<proteinExistence type="predicted"/>
<reference evidence="3 4" key="1">
    <citation type="journal article" date="2014" name="Genome Announc.">
        <title>Genome Sequence of Pseudomonas sp. Strain P482, a Tomato Rhizosphere Isolate with Broad-Spectrum Antimicrobial Activity.</title>
        <authorList>
            <person name="Krzyzanowska D.M."/>
            <person name="Ossowicki A."/>
            <person name="Jafra S."/>
        </authorList>
    </citation>
    <scope>NUCLEOTIDE SEQUENCE [LARGE SCALE GENOMIC DNA]</scope>
    <source>
        <strain evidence="3 4">P482</strain>
    </source>
</reference>
<evidence type="ECO:0000313" key="3">
    <source>
        <dbReference type="EMBL" id="KDO00466.2"/>
    </source>
</evidence>
<dbReference type="EMBL" id="CP071706">
    <property type="protein sequence ID" value="KDO00466.2"/>
    <property type="molecule type" value="Genomic_DNA"/>
</dbReference>
<dbReference type="GO" id="GO:0009289">
    <property type="term" value="C:pilus"/>
    <property type="evidence" value="ECO:0007669"/>
    <property type="project" value="InterPro"/>
</dbReference>
<keyword evidence="4" id="KW-1185">Reference proteome</keyword>
<dbReference type="GeneID" id="98285840"/>
<name>A0AAP0SKI0_9PSED</name>
<feature type="signal peptide" evidence="1">
    <location>
        <begin position="1"/>
        <end position="23"/>
    </location>
</feature>
<reference evidence="3 4" key="2">
    <citation type="journal article" date="2016" name="Front. Microbiol.">
        <title>When Genome-Based Approach Meets the 'Old but Good': Revealing Genes Involved in the Antibacterial Activity of Pseudomonas sp. P482 against Soft Rot Pathogens.</title>
        <authorList>
            <person name="Krzyzanowska D.M."/>
            <person name="Ossowicki A."/>
            <person name="Rajewska M."/>
            <person name="Maciag T."/>
            <person name="Jablonska M."/>
            <person name="Obuchowski M."/>
            <person name="Heeb S."/>
            <person name="Jafra S."/>
        </authorList>
    </citation>
    <scope>NUCLEOTIDE SEQUENCE [LARGE SCALE GENOMIC DNA]</scope>
    <source>
        <strain evidence="3 4">P482</strain>
    </source>
</reference>
<dbReference type="InterPro" id="IPR000259">
    <property type="entry name" value="Adhesion_dom_fimbrial"/>
</dbReference>
<evidence type="ECO:0000259" key="2">
    <source>
        <dbReference type="Pfam" id="PF00419"/>
    </source>
</evidence>
<dbReference type="RefSeq" id="WP_036994866.1">
    <property type="nucleotide sequence ID" value="NZ_CP071706.1"/>
</dbReference>
<organism evidence="3 4">
    <name type="scientific">Pseudomonas donghuensis</name>
    <dbReference type="NCBI Taxonomy" id="1163398"/>
    <lineage>
        <taxon>Bacteria</taxon>
        <taxon>Pseudomonadati</taxon>
        <taxon>Pseudomonadota</taxon>
        <taxon>Gammaproteobacteria</taxon>
        <taxon>Pseudomonadales</taxon>
        <taxon>Pseudomonadaceae</taxon>
        <taxon>Pseudomonas</taxon>
    </lineage>
</organism>
<feature type="domain" description="Fimbrial-type adhesion" evidence="2">
    <location>
        <begin position="44"/>
        <end position="187"/>
    </location>
</feature>
<dbReference type="PANTHER" id="PTHR33420">
    <property type="entry name" value="FIMBRIAL SUBUNIT ELFA-RELATED"/>
    <property type="match status" value="1"/>
</dbReference>
<dbReference type="Proteomes" id="UP000027121">
    <property type="component" value="Chromosome"/>
</dbReference>
<dbReference type="SUPFAM" id="SSF49401">
    <property type="entry name" value="Bacterial adhesins"/>
    <property type="match status" value="1"/>
</dbReference>
<dbReference type="AlphaFoldDB" id="A0AAP0SKI0"/>
<dbReference type="InterPro" id="IPR050263">
    <property type="entry name" value="Bact_Fimbrial_Adh_Pro"/>
</dbReference>
<feature type="chain" id="PRO_5043006053" evidence="1">
    <location>
        <begin position="24"/>
        <end position="188"/>
    </location>
</feature>
<dbReference type="InterPro" id="IPR008966">
    <property type="entry name" value="Adhesion_dom_sf"/>
</dbReference>
<keyword evidence="1" id="KW-0732">Signal</keyword>
<dbReference type="KEGG" id="pdw:BV82_1560"/>
<protein>
    <submittedName>
        <fullName evidence="3">Type 1 fimbrial protein</fullName>
    </submittedName>
</protein>
<dbReference type="Gene3D" id="2.60.40.1090">
    <property type="entry name" value="Fimbrial-type adhesion domain"/>
    <property type="match status" value="1"/>
</dbReference>
<dbReference type="InterPro" id="IPR036937">
    <property type="entry name" value="Adhesion_dom_fimbrial_sf"/>
</dbReference>
<evidence type="ECO:0000256" key="1">
    <source>
        <dbReference type="SAM" id="SignalP"/>
    </source>
</evidence>
<dbReference type="PANTHER" id="PTHR33420:SF26">
    <property type="entry name" value="FIMBRIAL SUBUNIT"/>
    <property type="match status" value="1"/>
</dbReference>
<accession>A0AAP0SKI0</accession>
<dbReference type="GO" id="GO:0043709">
    <property type="term" value="P:cell adhesion involved in single-species biofilm formation"/>
    <property type="evidence" value="ECO:0007669"/>
    <property type="project" value="TreeGrafter"/>
</dbReference>